<evidence type="ECO:0000313" key="4">
    <source>
        <dbReference type="EMBL" id="MBR0654345.1"/>
    </source>
</evidence>
<evidence type="ECO:0000256" key="2">
    <source>
        <dbReference type="ARBA" id="ARBA00022679"/>
    </source>
</evidence>
<sequence length="354" mass="37241">MARIAFVLPVRGGSGGAHSVVQEVTALRALGVEARVLVNRANAPQFAAAYDRFAWVAEGGMGVFDGPKDLALLAAEAEVVIGTTNTSVHSISEALLTMRNSAIRTGYYVQDYEPLFYAAGTSEHQLAVASFALLPNCVYFAKTSWLTGIVQAAHGLDAVRVVPSIDHGLYGPAPRSPGRRVVVAMVRPATPRRAPRRTLKLMARLAAGEFGDVEVVGFGADAEEMEQAGLVTPEGVRMLGRLRQQDVAALMRAADVFLDLSDYQAFGRTAAEAMACGCVALAPRLGGAPDFIADGVSGFLVDTTDADAVAAALRSILSLSESELRAMRYAGLEAVAGFTPVRAAMSEMRALGLA</sequence>
<keyword evidence="1" id="KW-0328">Glycosyltransferase</keyword>
<keyword evidence="5" id="KW-1185">Reference proteome</keyword>
<proteinExistence type="predicted"/>
<reference evidence="4" key="2">
    <citation type="journal article" date="2021" name="Syst. Appl. Microbiol.">
        <title>Roseomonas hellenica sp. nov., isolated from roots of wild-growing Alkanna tinctoria.</title>
        <authorList>
            <person name="Rat A."/>
            <person name="Naranjo H.D."/>
            <person name="Lebbe L."/>
            <person name="Cnockaert M."/>
            <person name="Krigas N."/>
            <person name="Grigoriadou K."/>
            <person name="Maloupa E."/>
            <person name="Willems A."/>
        </authorList>
    </citation>
    <scope>NUCLEOTIDE SEQUENCE</scope>
    <source>
        <strain evidence="4">LMG 28251</strain>
    </source>
</reference>
<dbReference type="AlphaFoldDB" id="A0AAF1KIN0"/>
<gene>
    <name evidence="4" type="ORF">GXW79_04545</name>
</gene>
<accession>A0AAF1KIN0</accession>
<feature type="domain" description="Glycosyl transferase family 1" evidence="3">
    <location>
        <begin position="176"/>
        <end position="329"/>
    </location>
</feature>
<dbReference type="GO" id="GO:0016757">
    <property type="term" value="F:glycosyltransferase activity"/>
    <property type="evidence" value="ECO:0007669"/>
    <property type="project" value="UniProtKB-KW"/>
</dbReference>
<dbReference type="EMBL" id="JAAEDH010000003">
    <property type="protein sequence ID" value="MBR0654345.1"/>
    <property type="molecule type" value="Genomic_DNA"/>
</dbReference>
<dbReference type="InterPro" id="IPR001296">
    <property type="entry name" value="Glyco_trans_1"/>
</dbReference>
<organism evidence="4 5">
    <name type="scientific">Plastoroseomonas arctica</name>
    <dbReference type="NCBI Taxonomy" id="1509237"/>
    <lineage>
        <taxon>Bacteria</taxon>
        <taxon>Pseudomonadati</taxon>
        <taxon>Pseudomonadota</taxon>
        <taxon>Alphaproteobacteria</taxon>
        <taxon>Acetobacterales</taxon>
        <taxon>Acetobacteraceae</taxon>
        <taxon>Plastoroseomonas</taxon>
    </lineage>
</organism>
<comment type="caution">
    <text evidence="4">The sequence shown here is derived from an EMBL/GenBank/DDBJ whole genome shotgun (WGS) entry which is preliminary data.</text>
</comment>
<dbReference type="PANTHER" id="PTHR12526:SF510">
    <property type="entry name" value="D-INOSITOL 3-PHOSPHATE GLYCOSYLTRANSFERASE"/>
    <property type="match status" value="1"/>
</dbReference>
<name>A0AAF1KIN0_9PROT</name>
<dbReference type="PANTHER" id="PTHR12526">
    <property type="entry name" value="GLYCOSYLTRANSFERASE"/>
    <property type="match status" value="1"/>
</dbReference>
<dbReference type="Gene3D" id="3.40.50.2000">
    <property type="entry name" value="Glycogen Phosphorylase B"/>
    <property type="match status" value="1"/>
</dbReference>
<evidence type="ECO:0000256" key="1">
    <source>
        <dbReference type="ARBA" id="ARBA00022676"/>
    </source>
</evidence>
<keyword evidence="2" id="KW-0808">Transferase</keyword>
<dbReference type="CDD" id="cd03801">
    <property type="entry name" value="GT4_PimA-like"/>
    <property type="match status" value="1"/>
</dbReference>
<dbReference type="Proteomes" id="UP001196068">
    <property type="component" value="Unassembled WGS sequence"/>
</dbReference>
<dbReference type="Gene3D" id="3.40.50.11090">
    <property type="match status" value="1"/>
</dbReference>
<reference evidence="4" key="1">
    <citation type="submission" date="2020-01" db="EMBL/GenBank/DDBJ databases">
        <authorList>
            <person name="Rat A."/>
        </authorList>
    </citation>
    <scope>NUCLEOTIDE SEQUENCE</scope>
    <source>
        <strain evidence="4">LMG 28251</strain>
    </source>
</reference>
<protein>
    <submittedName>
        <fullName evidence="4">Glycosyltransferase family 4 protein</fullName>
    </submittedName>
</protein>
<evidence type="ECO:0000313" key="5">
    <source>
        <dbReference type="Proteomes" id="UP001196068"/>
    </source>
</evidence>
<dbReference type="Pfam" id="PF00534">
    <property type="entry name" value="Glycos_transf_1"/>
    <property type="match status" value="1"/>
</dbReference>
<evidence type="ECO:0000259" key="3">
    <source>
        <dbReference type="Pfam" id="PF00534"/>
    </source>
</evidence>
<dbReference type="SUPFAM" id="SSF53756">
    <property type="entry name" value="UDP-Glycosyltransferase/glycogen phosphorylase"/>
    <property type="match status" value="1"/>
</dbReference>
<dbReference type="RefSeq" id="WP_211873159.1">
    <property type="nucleotide sequence ID" value="NZ_JAAEDH010000003.1"/>
</dbReference>